<organism evidence="1 2">
    <name type="scientific">Bionectria ochroleuca</name>
    <name type="common">Gliocladium roseum</name>
    <dbReference type="NCBI Taxonomy" id="29856"/>
    <lineage>
        <taxon>Eukaryota</taxon>
        <taxon>Fungi</taxon>
        <taxon>Dikarya</taxon>
        <taxon>Ascomycota</taxon>
        <taxon>Pezizomycotina</taxon>
        <taxon>Sordariomycetes</taxon>
        <taxon>Hypocreomycetidae</taxon>
        <taxon>Hypocreales</taxon>
        <taxon>Bionectriaceae</taxon>
        <taxon>Clonostachys</taxon>
    </lineage>
</organism>
<dbReference type="InterPro" id="IPR025533">
    <property type="entry name" value="DUF4419"/>
</dbReference>
<dbReference type="PANTHER" id="PTHR31252">
    <property type="entry name" value="DUF4419 DOMAIN-CONTAINING PROTEIN"/>
    <property type="match status" value="1"/>
</dbReference>
<proteinExistence type="predicted"/>
<protein>
    <submittedName>
        <fullName evidence="1">Uncharacterized protein</fullName>
    </submittedName>
</protein>
<name>A0ABY6U2P3_BIOOC</name>
<dbReference type="PANTHER" id="PTHR31252:SF11">
    <property type="entry name" value="DUF4419 DOMAIN-CONTAINING PROTEIN"/>
    <property type="match status" value="1"/>
</dbReference>
<reference evidence="1 2" key="1">
    <citation type="submission" date="2019-06" db="EMBL/GenBank/DDBJ databases">
        <authorList>
            <person name="Broberg M."/>
        </authorList>
    </citation>
    <scope>NUCLEOTIDE SEQUENCE [LARGE SCALE GENOMIC DNA]</scope>
</reference>
<accession>A0ABY6U2P3</accession>
<dbReference type="EMBL" id="CABFNS010000729">
    <property type="protein sequence ID" value="VUC25018.1"/>
    <property type="molecule type" value="Genomic_DNA"/>
</dbReference>
<evidence type="ECO:0000313" key="1">
    <source>
        <dbReference type="EMBL" id="VUC25018.1"/>
    </source>
</evidence>
<gene>
    <name evidence="1" type="ORF">CLO192961_LOCUS154752</name>
</gene>
<dbReference type="Pfam" id="PF14388">
    <property type="entry name" value="DUF4419"/>
    <property type="match status" value="1"/>
</dbReference>
<dbReference type="Proteomes" id="UP000766486">
    <property type="component" value="Unassembled WGS sequence"/>
</dbReference>
<comment type="caution">
    <text evidence="1">The sequence shown here is derived from an EMBL/GenBank/DDBJ whole genome shotgun (WGS) entry which is preliminary data.</text>
</comment>
<keyword evidence="2" id="KW-1185">Reference proteome</keyword>
<sequence length="381" mass="42327">MPITIQTADHAPRLWSRPSGKATSAEMLLEQSCPEEHKLCKVIFQSSFETIASSNVWSSPNGLVYAAHAAYSNHYNLSIRPEDVWFAILTQLNFYINAHAEELRSHFVQHEGKKEAKVEVAGTIHTVDFGELAVMMTGEMEKQIVDPELKSWILPDFTTTETVDTVTAAILMMGSMQSYFHYTMSLRCGIPSVTLLGEREDWVKIRNRLDKIKQFGAEPTIFAHRLITVVNNLTKAFDKPKDPSVQEFFGKIAHWKAGGSGPSWLSGWITAFCAWGPDGTPVRSKGFRANSVVCDIDGTKFLPVDTRDIPSGFASVPVKVDDNGRIYETKMVAGSVAISVTSSGQKLDQADMRREGEQEVGLDSLQPVTGWWMFELNGESS</sequence>
<evidence type="ECO:0000313" key="2">
    <source>
        <dbReference type="Proteomes" id="UP000766486"/>
    </source>
</evidence>